<name>A0AAV9VDK5_9PEZI</name>
<sequence>MKGRIGLRITSSVLFVFSLILFLSGCVLQRQSMHTLERYYDQIPLPDTHPLTLDKNRREPITRTSRSGGRNGHGGSKRPRYGDQQRLMSSTSTEYRSWDEVEHAQAEKRMAERFRTVGYVEMVETLDEVCAAVMAFGDLDRLGSRAARVLVYPESWDMQLDDSVTSTATTPRNTNGGQEQETAQESAKTSSWRRKRGKSQKRNSKSTKSQQQNVNMEIDPPPMTRKPSAAAHSNFYTARRLLFLAQKRYHAHLLPLPESAISPLAVFNMTDYKRLLYLSHPAQVLKNMDDLLLYTPPAPLAAPRRTSVSTFSGAISVSPNFLLVTPSTAEHKYLKRQLASSEGTSKQLSRITTILEDTYVSTGISIVLPRTPLEFHTSEFFQQRTADAWTADRVQSEGYYLLFDGRKLDTIDGKKTWVAVPQPWKTASLGDSVAPRCVAVVVDAADADAESAGSSSRWDCSARDAWRAAYAEYQQRRMEVCGLDLEV</sequence>
<evidence type="ECO:0000256" key="1">
    <source>
        <dbReference type="SAM" id="MobiDB-lite"/>
    </source>
</evidence>
<organism evidence="2 3">
    <name type="scientific">Orbilia brochopaga</name>
    <dbReference type="NCBI Taxonomy" id="3140254"/>
    <lineage>
        <taxon>Eukaryota</taxon>
        <taxon>Fungi</taxon>
        <taxon>Dikarya</taxon>
        <taxon>Ascomycota</taxon>
        <taxon>Pezizomycotina</taxon>
        <taxon>Orbiliomycetes</taxon>
        <taxon>Orbiliales</taxon>
        <taxon>Orbiliaceae</taxon>
        <taxon>Orbilia</taxon>
    </lineage>
</organism>
<dbReference type="PROSITE" id="PS51257">
    <property type="entry name" value="PROKAR_LIPOPROTEIN"/>
    <property type="match status" value="1"/>
</dbReference>
<evidence type="ECO:0000313" key="2">
    <source>
        <dbReference type="EMBL" id="KAK6359919.1"/>
    </source>
</evidence>
<comment type="caution">
    <text evidence="2">The sequence shown here is derived from an EMBL/GenBank/DDBJ whole genome shotgun (WGS) entry which is preliminary data.</text>
</comment>
<gene>
    <name evidence="2" type="ORF">TWF696_001046</name>
</gene>
<keyword evidence="3" id="KW-1185">Reference proteome</keyword>
<feature type="compositionally biased region" description="Polar residues" evidence="1">
    <location>
        <begin position="162"/>
        <end position="190"/>
    </location>
</feature>
<accession>A0AAV9VDK5</accession>
<evidence type="ECO:0000313" key="3">
    <source>
        <dbReference type="Proteomes" id="UP001375240"/>
    </source>
</evidence>
<feature type="region of interest" description="Disordered" evidence="1">
    <location>
        <begin position="162"/>
        <end position="229"/>
    </location>
</feature>
<feature type="compositionally biased region" description="Basic residues" evidence="1">
    <location>
        <begin position="191"/>
        <end position="205"/>
    </location>
</feature>
<feature type="compositionally biased region" description="Polar residues" evidence="1">
    <location>
        <begin position="206"/>
        <end position="215"/>
    </location>
</feature>
<feature type="region of interest" description="Disordered" evidence="1">
    <location>
        <begin position="49"/>
        <end position="94"/>
    </location>
</feature>
<feature type="compositionally biased region" description="Basic and acidic residues" evidence="1">
    <location>
        <begin position="52"/>
        <end position="61"/>
    </location>
</feature>
<dbReference type="AlphaFoldDB" id="A0AAV9VDK5"/>
<proteinExistence type="predicted"/>
<dbReference type="Proteomes" id="UP001375240">
    <property type="component" value="Unassembled WGS sequence"/>
</dbReference>
<reference evidence="2 3" key="1">
    <citation type="submission" date="2019-10" db="EMBL/GenBank/DDBJ databases">
        <authorList>
            <person name="Palmer J.M."/>
        </authorList>
    </citation>
    <scope>NUCLEOTIDE SEQUENCE [LARGE SCALE GENOMIC DNA]</scope>
    <source>
        <strain evidence="2 3">TWF696</strain>
    </source>
</reference>
<dbReference type="EMBL" id="JAVHNQ010000001">
    <property type="protein sequence ID" value="KAK6359919.1"/>
    <property type="molecule type" value="Genomic_DNA"/>
</dbReference>
<protein>
    <submittedName>
        <fullName evidence="2">Uncharacterized protein</fullName>
    </submittedName>
</protein>